<protein>
    <recommendedName>
        <fullName evidence="2">UPF0102 protein WH96_10640</fullName>
    </recommendedName>
</protein>
<dbReference type="PANTHER" id="PTHR34039:SF1">
    <property type="entry name" value="UPF0102 PROTEIN YRAN"/>
    <property type="match status" value="1"/>
</dbReference>
<dbReference type="AlphaFoldDB" id="A0A0H2MEX0"/>
<evidence type="ECO:0000256" key="1">
    <source>
        <dbReference type="ARBA" id="ARBA00006738"/>
    </source>
</evidence>
<dbReference type="Pfam" id="PF02021">
    <property type="entry name" value="UPF0102"/>
    <property type="match status" value="1"/>
</dbReference>
<dbReference type="RefSeq" id="WP_047764114.1">
    <property type="nucleotide sequence ID" value="NZ_LAQL01000006.1"/>
</dbReference>
<dbReference type="NCBIfam" id="NF009151">
    <property type="entry name" value="PRK12497.1-5"/>
    <property type="match status" value="1"/>
</dbReference>
<dbReference type="GO" id="GO:0003676">
    <property type="term" value="F:nucleic acid binding"/>
    <property type="evidence" value="ECO:0007669"/>
    <property type="project" value="InterPro"/>
</dbReference>
<gene>
    <name evidence="3" type="ORF">WH96_10640</name>
</gene>
<keyword evidence="4" id="KW-1185">Reference proteome</keyword>
<dbReference type="STRING" id="1489064.WH96_10640"/>
<evidence type="ECO:0000313" key="3">
    <source>
        <dbReference type="EMBL" id="KLN60903.1"/>
    </source>
</evidence>
<dbReference type="InterPro" id="IPR011856">
    <property type="entry name" value="tRNA_endonuc-like_dom_sf"/>
</dbReference>
<sequence>MLASSPKKSKRNSYTTGRYAEALSALYLRCKGYKILDKNYKTRVGEIDLIAKRKSLICFIEVKKRQNIEAASQAINFAQQKRIIHAAEYFLKQNPQYLEFDQRFDAVLIGATVFPYHIKNAWQVN</sequence>
<organism evidence="3 4">
    <name type="scientific">Kiloniella spongiae</name>
    <dbReference type="NCBI Taxonomy" id="1489064"/>
    <lineage>
        <taxon>Bacteria</taxon>
        <taxon>Pseudomonadati</taxon>
        <taxon>Pseudomonadota</taxon>
        <taxon>Alphaproteobacteria</taxon>
        <taxon>Rhodospirillales</taxon>
        <taxon>Kiloniellaceae</taxon>
        <taxon>Kiloniella</taxon>
    </lineage>
</organism>
<proteinExistence type="inferred from homology"/>
<dbReference type="InterPro" id="IPR003509">
    <property type="entry name" value="UPF0102_YraN-like"/>
</dbReference>
<dbReference type="NCBIfam" id="NF009150">
    <property type="entry name" value="PRK12497.1-3"/>
    <property type="match status" value="1"/>
</dbReference>
<dbReference type="Gene3D" id="3.40.1350.10">
    <property type="match status" value="1"/>
</dbReference>
<evidence type="ECO:0000256" key="2">
    <source>
        <dbReference type="HAMAP-Rule" id="MF_00048"/>
    </source>
</evidence>
<dbReference type="EMBL" id="LAQL01000006">
    <property type="protein sequence ID" value="KLN60903.1"/>
    <property type="molecule type" value="Genomic_DNA"/>
</dbReference>
<evidence type="ECO:0000313" key="4">
    <source>
        <dbReference type="Proteomes" id="UP000035444"/>
    </source>
</evidence>
<accession>A0A0H2MEX0</accession>
<dbReference type="InterPro" id="IPR011335">
    <property type="entry name" value="Restrct_endonuc-II-like"/>
</dbReference>
<dbReference type="Proteomes" id="UP000035444">
    <property type="component" value="Unassembled WGS sequence"/>
</dbReference>
<dbReference type="OrthoDB" id="9812968at2"/>
<name>A0A0H2MEX0_9PROT</name>
<dbReference type="NCBIfam" id="TIGR00252">
    <property type="entry name" value="YraN family protein"/>
    <property type="match status" value="1"/>
</dbReference>
<comment type="caution">
    <text evidence="3">The sequence shown here is derived from an EMBL/GenBank/DDBJ whole genome shotgun (WGS) entry which is preliminary data.</text>
</comment>
<reference evidence="3 4" key="1">
    <citation type="submission" date="2015-03" db="EMBL/GenBank/DDBJ databases">
        <title>Genome Sequence of Kiloniella spongiae MEBiC09566, isolated from a marine sponge.</title>
        <authorList>
            <person name="Shao Z."/>
            <person name="Wang L."/>
            <person name="Li X."/>
        </authorList>
    </citation>
    <scope>NUCLEOTIDE SEQUENCE [LARGE SCALE GENOMIC DNA]</scope>
    <source>
        <strain evidence="3 4">MEBiC09566</strain>
    </source>
</reference>
<dbReference type="HAMAP" id="MF_00048">
    <property type="entry name" value="UPF0102"/>
    <property type="match status" value="1"/>
</dbReference>
<dbReference type="PANTHER" id="PTHR34039">
    <property type="entry name" value="UPF0102 PROTEIN YRAN"/>
    <property type="match status" value="1"/>
</dbReference>
<comment type="similarity">
    <text evidence="1 2">Belongs to the UPF0102 family.</text>
</comment>
<dbReference type="SUPFAM" id="SSF52980">
    <property type="entry name" value="Restriction endonuclease-like"/>
    <property type="match status" value="1"/>
</dbReference>